<evidence type="ECO:0000313" key="3">
    <source>
        <dbReference type="EMBL" id="GGS40370.1"/>
    </source>
</evidence>
<dbReference type="GO" id="GO:0008168">
    <property type="term" value="F:methyltransferase activity"/>
    <property type="evidence" value="ECO:0007669"/>
    <property type="project" value="UniProtKB-ARBA"/>
</dbReference>
<evidence type="ECO:0000313" key="4">
    <source>
        <dbReference type="Proteomes" id="UP000653493"/>
    </source>
</evidence>
<dbReference type="EMBL" id="BMSL01000007">
    <property type="protein sequence ID" value="GGS40370.1"/>
    <property type="molecule type" value="Genomic_DNA"/>
</dbReference>
<accession>A0A918GJ25</accession>
<protein>
    <recommendedName>
        <fullName evidence="2">Methyltransferase domain-containing protein</fullName>
    </recommendedName>
</protein>
<gene>
    <name evidence="3" type="ORF">GCM10010238_32460</name>
</gene>
<dbReference type="Pfam" id="PF13649">
    <property type="entry name" value="Methyltransf_25"/>
    <property type="match status" value="1"/>
</dbReference>
<feature type="compositionally biased region" description="Pro residues" evidence="1">
    <location>
        <begin position="299"/>
        <end position="311"/>
    </location>
</feature>
<sequence length="311" mass="33350">MIADMPRGGPDAPRWDRWFETSRVEYLDRPDTPDEGRRVLRGLDRFQRLTLGYRSFCRLTLQQVRGVATPEILELGAGLGGLARRLVDRHPTARVTVSDVDPGVVGALRRGPLGAHPRVTPVVLDATAIDAPDGAFDVAVLTMSLHHLSPPGVVALLGEGTRVARRLLIIDGWRHPAYLAVAPLLWLTGGRPHVHDGLISLRRLYGAPALHALAGAGAAAVTVRTRFVPPGYLVAVATRDADGRRTADDGAHGRRSADAGPHDRQTATGCPDDRQTADDGPHDRRDADGDTRDRCTPDGAPPPPLSPGLLP</sequence>
<dbReference type="AlphaFoldDB" id="A0A918GJ25"/>
<proteinExistence type="predicted"/>
<feature type="compositionally biased region" description="Basic and acidic residues" evidence="1">
    <location>
        <begin position="242"/>
        <end position="296"/>
    </location>
</feature>
<name>A0A918GJ25_STRGD</name>
<dbReference type="Gene3D" id="3.40.50.150">
    <property type="entry name" value="Vaccinia Virus protein VP39"/>
    <property type="match status" value="1"/>
</dbReference>
<dbReference type="Proteomes" id="UP000653493">
    <property type="component" value="Unassembled WGS sequence"/>
</dbReference>
<reference evidence="3" key="1">
    <citation type="journal article" date="2014" name="Int. J. Syst. Evol. Microbiol.">
        <title>Complete genome sequence of Corynebacterium casei LMG S-19264T (=DSM 44701T), isolated from a smear-ripened cheese.</title>
        <authorList>
            <consortium name="US DOE Joint Genome Institute (JGI-PGF)"/>
            <person name="Walter F."/>
            <person name="Albersmeier A."/>
            <person name="Kalinowski J."/>
            <person name="Ruckert C."/>
        </authorList>
    </citation>
    <scope>NUCLEOTIDE SEQUENCE</scope>
    <source>
        <strain evidence="3">JCM 4234</strain>
    </source>
</reference>
<keyword evidence="4" id="KW-1185">Reference proteome</keyword>
<organism evidence="3 4">
    <name type="scientific">Streptomyces griseoviridis</name>
    <dbReference type="NCBI Taxonomy" id="45398"/>
    <lineage>
        <taxon>Bacteria</taxon>
        <taxon>Bacillati</taxon>
        <taxon>Actinomycetota</taxon>
        <taxon>Actinomycetes</taxon>
        <taxon>Kitasatosporales</taxon>
        <taxon>Streptomycetaceae</taxon>
        <taxon>Streptomyces</taxon>
    </lineage>
</organism>
<evidence type="ECO:0000259" key="2">
    <source>
        <dbReference type="Pfam" id="PF13649"/>
    </source>
</evidence>
<feature type="region of interest" description="Disordered" evidence="1">
    <location>
        <begin position="242"/>
        <end position="311"/>
    </location>
</feature>
<evidence type="ECO:0000256" key="1">
    <source>
        <dbReference type="SAM" id="MobiDB-lite"/>
    </source>
</evidence>
<feature type="domain" description="Methyltransferase" evidence="2">
    <location>
        <begin position="72"/>
        <end position="165"/>
    </location>
</feature>
<dbReference type="InterPro" id="IPR041698">
    <property type="entry name" value="Methyltransf_25"/>
</dbReference>
<dbReference type="InterPro" id="IPR029063">
    <property type="entry name" value="SAM-dependent_MTases_sf"/>
</dbReference>
<reference evidence="3" key="2">
    <citation type="submission" date="2020-09" db="EMBL/GenBank/DDBJ databases">
        <authorList>
            <person name="Sun Q."/>
            <person name="Ohkuma M."/>
        </authorList>
    </citation>
    <scope>NUCLEOTIDE SEQUENCE</scope>
    <source>
        <strain evidence="3">JCM 4234</strain>
    </source>
</reference>
<comment type="caution">
    <text evidence="3">The sequence shown here is derived from an EMBL/GenBank/DDBJ whole genome shotgun (WGS) entry which is preliminary data.</text>
</comment>
<dbReference type="SUPFAM" id="SSF53335">
    <property type="entry name" value="S-adenosyl-L-methionine-dependent methyltransferases"/>
    <property type="match status" value="1"/>
</dbReference>